<accession>A0ABS9RN03</accession>
<dbReference type="Proteomes" id="UP001156141">
    <property type="component" value="Unassembled WGS sequence"/>
</dbReference>
<keyword evidence="2" id="KW-1185">Reference proteome</keyword>
<evidence type="ECO:0000313" key="2">
    <source>
        <dbReference type="Proteomes" id="UP001156141"/>
    </source>
</evidence>
<gene>
    <name evidence="1" type="ORF">MKW35_17045</name>
</gene>
<protein>
    <submittedName>
        <fullName evidence="1">Uncharacterized protein</fullName>
    </submittedName>
</protein>
<name>A0ABS9RN03_9FLAO</name>
<organism evidence="1 2">
    <name type="scientific">Aestuariibaculum lutulentum</name>
    <dbReference type="NCBI Taxonomy" id="2920935"/>
    <lineage>
        <taxon>Bacteria</taxon>
        <taxon>Pseudomonadati</taxon>
        <taxon>Bacteroidota</taxon>
        <taxon>Flavobacteriia</taxon>
        <taxon>Flavobacteriales</taxon>
        <taxon>Flavobacteriaceae</taxon>
    </lineage>
</organism>
<sequence length="64" mass="6684">MSRQMGEADEASDDVAELAEGLRQSVSAFVRAVGNRTGTVKSAQSETLDLLENLGSMNVAALAD</sequence>
<feature type="non-terminal residue" evidence="1">
    <location>
        <position position="64"/>
    </location>
</feature>
<proteinExistence type="predicted"/>
<dbReference type="EMBL" id="JAKVQD010000226">
    <property type="protein sequence ID" value="MCH4554330.1"/>
    <property type="molecule type" value="Genomic_DNA"/>
</dbReference>
<evidence type="ECO:0000313" key="1">
    <source>
        <dbReference type="EMBL" id="MCH4554330.1"/>
    </source>
</evidence>
<comment type="caution">
    <text evidence="1">The sequence shown here is derived from an EMBL/GenBank/DDBJ whole genome shotgun (WGS) entry which is preliminary data.</text>
</comment>
<reference evidence="1" key="1">
    <citation type="submission" date="2022-02" db="EMBL/GenBank/DDBJ databases">
        <title>Aestuariibaculum sp., a marine bacterium isolated from sediment in Guangxi.</title>
        <authorList>
            <person name="Ying J."/>
        </authorList>
    </citation>
    <scope>NUCLEOTIDE SEQUENCE</scope>
    <source>
        <strain evidence="1">L182</strain>
    </source>
</reference>